<accession>A0ABR2J2G0</accession>
<protein>
    <recommendedName>
        <fullName evidence="1">F5/8 type C domain-containing protein</fullName>
    </recommendedName>
</protein>
<evidence type="ECO:0000259" key="1">
    <source>
        <dbReference type="Pfam" id="PF00754"/>
    </source>
</evidence>
<dbReference type="Gene3D" id="2.60.120.260">
    <property type="entry name" value="Galactose-binding domain-like"/>
    <property type="match status" value="1"/>
</dbReference>
<comment type="caution">
    <text evidence="2">The sequence shown here is derived from an EMBL/GenBank/DDBJ whole genome shotgun (WGS) entry which is preliminary data.</text>
</comment>
<dbReference type="PANTHER" id="PTHR47457:SF1">
    <property type="entry name" value="BTB DOMAIN-CONTAINING PROTEIN-RELATED"/>
    <property type="match status" value="1"/>
</dbReference>
<reference evidence="2 3" key="1">
    <citation type="submission" date="2024-04" db="EMBL/GenBank/DDBJ databases">
        <title>Tritrichomonas musculus Genome.</title>
        <authorList>
            <person name="Alves-Ferreira E."/>
            <person name="Grigg M."/>
            <person name="Lorenzi H."/>
            <person name="Galac M."/>
        </authorList>
    </citation>
    <scope>NUCLEOTIDE SEQUENCE [LARGE SCALE GENOMIC DNA]</scope>
    <source>
        <strain evidence="2 3">EAF2021</strain>
    </source>
</reference>
<proteinExistence type="predicted"/>
<name>A0ABR2J2G0_9EUKA</name>
<sequence>MAISIRLQSEAVLQMPFRNYEKDFTFVVNSERFDTSTFAADLLSTKILKIHLIEPTLKEFSINTETRGDFNKVLNLLNFKYEEISDQDIPFLTEVIDILEIDKIDISPDQEEELTIDNVFDHIKNHQIHPIKYSKPLEADIQFFTSHFHELKDKLEREIDKGQTYIDDLLIEKVISDPKLQLESEEELLEFVSKLYMKDSKYSPLFEYVEFFNVGAEGMRDFIEIFDFNDMTCATWKSIVYRLEEPIKKGTKRTRHECLKDRCLIDIENKDDEFDGIFNYLQKNGNIKDEVDITYSSFGGGDPFNLLQYGDNQNFLETQSQRNSWICFEFKKHEVIPSGYIIRSYYTDNSHHLKTWKLEGSNDGQSWVTLDSQENNDSLNGGSRVHMFPINEHKDEPFKYLRIQQTGPNWYGEKYHYLLLNSIEFYGKVL</sequence>
<organism evidence="2 3">
    <name type="scientific">Tritrichomonas musculus</name>
    <dbReference type="NCBI Taxonomy" id="1915356"/>
    <lineage>
        <taxon>Eukaryota</taxon>
        <taxon>Metamonada</taxon>
        <taxon>Parabasalia</taxon>
        <taxon>Tritrichomonadida</taxon>
        <taxon>Tritrichomonadidae</taxon>
        <taxon>Tritrichomonas</taxon>
    </lineage>
</organism>
<dbReference type="EMBL" id="JAPFFF010000013">
    <property type="protein sequence ID" value="KAK8871770.1"/>
    <property type="molecule type" value="Genomic_DNA"/>
</dbReference>
<dbReference type="InterPro" id="IPR008979">
    <property type="entry name" value="Galactose-bd-like_sf"/>
</dbReference>
<dbReference type="InterPro" id="IPR000421">
    <property type="entry name" value="FA58C"/>
</dbReference>
<dbReference type="PANTHER" id="PTHR47457">
    <property type="entry name" value="OS05G0345500 PROTEIN"/>
    <property type="match status" value="1"/>
</dbReference>
<dbReference type="SUPFAM" id="SSF49785">
    <property type="entry name" value="Galactose-binding domain-like"/>
    <property type="match status" value="1"/>
</dbReference>
<dbReference type="Proteomes" id="UP001470230">
    <property type="component" value="Unassembled WGS sequence"/>
</dbReference>
<feature type="domain" description="F5/8 type C" evidence="1">
    <location>
        <begin position="294"/>
        <end position="407"/>
    </location>
</feature>
<evidence type="ECO:0000313" key="2">
    <source>
        <dbReference type="EMBL" id="KAK8871770.1"/>
    </source>
</evidence>
<dbReference type="Pfam" id="PF00754">
    <property type="entry name" value="F5_F8_type_C"/>
    <property type="match status" value="1"/>
</dbReference>
<keyword evidence="3" id="KW-1185">Reference proteome</keyword>
<evidence type="ECO:0000313" key="3">
    <source>
        <dbReference type="Proteomes" id="UP001470230"/>
    </source>
</evidence>
<gene>
    <name evidence="2" type="ORF">M9Y10_007511</name>
</gene>